<dbReference type="InterPro" id="IPR016181">
    <property type="entry name" value="Acyl_CoA_acyltransferase"/>
</dbReference>
<feature type="domain" description="N-acetyltransferase" evidence="1">
    <location>
        <begin position="4"/>
        <end position="159"/>
    </location>
</feature>
<evidence type="ECO:0000313" key="2">
    <source>
        <dbReference type="EMBL" id="SIO24263.1"/>
    </source>
</evidence>
<dbReference type="PANTHER" id="PTHR43072">
    <property type="entry name" value="N-ACETYLTRANSFERASE"/>
    <property type="match status" value="1"/>
</dbReference>
<evidence type="ECO:0000259" key="1">
    <source>
        <dbReference type="PROSITE" id="PS51186"/>
    </source>
</evidence>
<dbReference type="Gene3D" id="3.40.630.30">
    <property type="match status" value="1"/>
</dbReference>
<name>A0A1N6HWW1_9BURK</name>
<protein>
    <submittedName>
        <fullName evidence="2">Acetyltransferase (GNAT) family protein</fullName>
    </submittedName>
</protein>
<dbReference type="SUPFAM" id="SSF55729">
    <property type="entry name" value="Acyl-CoA N-acyltransferases (Nat)"/>
    <property type="match status" value="1"/>
</dbReference>
<evidence type="ECO:0000313" key="3">
    <source>
        <dbReference type="Proteomes" id="UP000185151"/>
    </source>
</evidence>
<dbReference type="AlphaFoldDB" id="A0A1N6HWW1"/>
<dbReference type="EMBL" id="FSRU01000001">
    <property type="protein sequence ID" value="SIO24263.1"/>
    <property type="molecule type" value="Genomic_DNA"/>
</dbReference>
<dbReference type="CDD" id="cd04301">
    <property type="entry name" value="NAT_SF"/>
    <property type="match status" value="1"/>
</dbReference>
<reference evidence="2 3" key="1">
    <citation type="submission" date="2016-11" db="EMBL/GenBank/DDBJ databases">
        <authorList>
            <person name="Jaros S."/>
            <person name="Januszkiewicz K."/>
            <person name="Wedrychowicz H."/>
        </authorList>
    </citation>
    <scope>NUCLEOTIDE SEQUENCE [LARGE SCALE GENOMIC DNA]</scope>
    <source>
        <strain evidence="2 3">GAS95</strain>
    </source>
</reference>
<sequence>MGTLHTRPLLAGDLDLICRHRYEMFREAGREPAVLDQMTPAFRSWLQPRLADGSYFGFITLDGDTPVAGIGLMAIDWPPHPLHPEQDRRGYVLNVYVEPSHRQRGIARALMDRAEAAFSERGLPYAILHATEKGRPLYAGLGWAPTTEMAKAVDAPPAA</sequence>
<dbReference type="Proteomes" id="UP000185151">
    <property type="component" value="Unassembled WGS sequence"/>
</dbReference>
<keyword evidence="3" id="KW-1185">Reference proteome</keyword>
<dbReference type="Pfam" id="PF00583">
    <property type="entry name" value="Acetyltransf_1"/>
    <property type="match status" value="1"/>
</dbReference>
<dbReference type="PROSITE" id="PS51186">
    <property type="entry name" value="GNAT"/>
    <property type="match status" value="1"/>
</dbReference>
<dbReference type="RefSeq" id="WP_074295209.1">
    <property type="nucleotide sequence ID" value="NZ_FSRU01000001.1"/>
</dbReference>
<accession>A0A1N6HWW1</accession>
<gene>
    <name evidence="2" type="ORF">SAMN05444165_1646</name>
</gene>
<dbReference type="GO" id="GO:0016747">
    <property type="term" value="F:acyltransferase activity, transferring groups other than amino-acyl groups"/>
    <property type="evidence" value="ECO:0007669"/>
    <property type="project" value="InterPro"/>
</dbReference>
<keyword evidence="2" id="KW-0808">Transferase</keyword>
<proteinExistence type="predicted"/>
<organism evidence="2 3">
    <name type="scientific">Paraburkholderia phenazinium</name>
    <dbReference type="NCBI Taxonomy" id="60549"/>
    <lineage>
        <taxon>Bacteria</taxon>
        <taxon>Pseudomonadati</taxon>
        <taxon>Pseudomonadota</taxon>
        <taxon>Betaproteobacteria</taxon>
        <taxon>Burkholderiales</taxon>
        <taxon>Burkholderiaceae</taxon>
        <taxon>Paraburkholderia</taxon>
    </lineage>
</organism>
<dbReference type="InterPro" id="IPR000182">
    <property type="entry name" value="GNAT_dom"/>
</dbReference>
<dbReference type="OrthoDB" id="4966223at2"/>